<dbReference type="InterPro" id="IPR043977">
    <property type="entry name" value="DUF5759"/>
</dbReference>
<accession>A0A6C0BS42</accession>
<dbReference type="Pfam" id="PF19063">
    <property type="entry name" value="DUF5759"/>
    <property type="match status" value="1"/>
</dbReference>
<protein>
    <submittedName>
        <fullName evidence="1">Uncharacterized protein</fullName>
    </submittedName>
</protein>
<reference evidence="1" key="1">
    <citation type="journal article" date="2020" name="Nature">
        <title>Giant virus diversity and host interactions through global metagenomics.</title>
        <authorList>
            <person name="Schulz F."/>
            <person name="Roux S."/>
            <person name="Paez-Espino D."/>
            <person name="Jungbluth S."/>
            <person name="Walsh D.A."/>
            <person name="Denef V.J."/>
            <person name="McMahon K.D."/>
            <person name="Konstantinidis K.T."/>
            <person name="Eloe-Fadrosh E.A."/>
            <person name="Kyrpides N.C."/>
            <person name="Woyke T."/>
        </authorList>
    </citation>
    <scope>NUCLEOTIDE SEQUENCE</scope>
    <source>
        <strain evidence="1">GVMAG-M-3300018416-26</strain>
    </source>
</reference>
<dbReference type="AlphaFoldDB" id="A0A6C0BS42"/>
<organism evidence="1">
    <name type="scientific">viral metagenome</name>
    <dbReference type="NCBI Taxonomy" id="1070528"/>
    <lineage>
        <taxon>unclassified sequences</taxon>
        <taxon>metagenomes</taxon>
        <taxon>organismal metagenomes</taxon>
    </lineage>
</organism>
<proteinExistence type="predicted"/>
<dbReference type="EMBL" id="MN739216">
    <property type="protein sequence ID" value="QHS94093.1"/>
    <property type="molecule type" value="Genomic_DNA"/>
</dbReference>
<evidence type="ECO:0000313" key="1">
    <source>
        <dbReference type="EMBL" id="QHS94093.1"/>
    </source>
</evidence>
<sequence length="169" mass="20009">MSQNLSIYDIHNEINRRKETKTHCYRKVLEVCENKIRTASEKEIFKIYIDVPEYIIGLPIYDISECIKYVSTHLTRNGFLVEYFFPKILYVSWDLDEINKKEISIQQLTTGKYKTLPSNHESIKETDKMLLSSRASHFIENHDLKKNKTIDSSNKLQYRPNGKFILNLD</sequence>
<name>A0A6C0BS42_9ZZZZ</name>